<name>X0ULX9_9ZZZZ</name>
<gene>
    <name evidence="1" type="ORF">S01H1_32877</name>
</gene>
<feature type="non-terminal residue" evidence="1">
    <location>
        <position position="216"/>
    </location>
</feature>
<dbReference type="AlphaFoldDB" id="X0ULX9"/>
<proteinExistence type="predicted"/>
<protein>
    <submittedName>
        <fullName evidence="1">Uncharacterized protein</fullName>
    </submittedName>
</protein>
<comment type="caution">
    <text evidence="1">The sequence shown here is derived from an EMBL/GenBank/DDBJ whole genome shotgun (WGS) entry which is preliminary data.</text>
</comment>
<evidence type="ECO:0000313" key="1">
    <source>
        <dbReference type="EMBL" id="GAG06655.1"/>
    </source>
</evidence>
<organism evidence="1">
    <name type="scientific">marine sediment metagenome</name>
    <dbReference type="NCBI Taxonomy" id="412755"/>
    <lineage>
        <taxon>unclassified sequences</taxon>
        <taxon>metagenomes</taxon>
        <taxon>ecological metagenomes</taxon>
    </lineage>
</organism>
<reference evidence="1" key="1">
    <citation type="journal article" date="2014" name="Front. Microbiol.">
        <title>High frequency of phylogenetically diverse reductive dehalogenase-homologous genes in deep subseafloor sedimentary metagenomes.</title>
        <authorList>
            <person name="Kawai M."/>
            <person name="Futagami T."/>
            <person name="Toyoda A."/>
            <person name="Takaki Y."/>
            <person name="Nishi S."/>
            <person name="Hori S."/>
            <person name="Arai W."/>
            <person name="Tsubouchi T."/>
            <person name="Morono Y."/>
            <person name="Uchiyama I."/>
            <person name="Ito T."/>
            <person name="Fujiyama A."/>
            <person name="Inagaki F."/>
            <person name="Takami H."/>
        </authorList>
    </citation>
    <scope>NUCLEOTIDE SEQUENCE</scope>
    <source>
        <strain evidence="1">Expedition CK06-06</strain>
    </source>
</reference>
<accession>X0ULX9</accession>
<sequence length="216" mass="21702">MANKKALVIYNGIVKQMQSGDTVDPSGLSATSGLWTLNASDWIAASSNYPNVSIPGNFNVDGDMTVTGSMIVNASTLYLGDNQLGNQSTDTQLFVGNITASGPFTISDATSPFVARGTASLDGTLDVGGAVVFRSTASIDGHVIAPSAQITSLDVATATVGDLWVTSNASIDGTVDVGGALVGRSTASLDSTLDVGGHVTAPSAQITSLDVATATA</sequence>
<dbReference type="EMBL" id="BARS01020385">
    <property type="protein sequence ID" value="GAG06655.1"/>
    <property type="molecule type" value="Genomic_DNA"/>
</dbReference>